<dbReference type="Proteomes" id="UP000740926">
    <property type="component" value="Unassembled WGS sequence"/>
</dbReference>
<name>A0A9P6XLM4_9FUNG</name>
<sequence>MGHDAAARGHDFAAARRRCGVALGALAALDHEAVACRQRRLPLGRHDGTRVVDFPAQQQHPRRAAIPPYPAHP</sequence>
<reference evidence="1 2" key="1">
    <citation type="journal article" date="2020" name="Microb. Genom.">
        <title>Genetic diversity of clinical and environmental Mucorales isolates obtained from an investigation of mucormycosis cases among solid organ transplant recipients.</title>
        <authorList>
            <person name="Nguyen M.H."/>
            <person name="Kaul D."/>
            <person name="Muto C."/>
            <person name="Cheng S.J."/>
            <person name="Richter R.A."/>
            <person name="Bruno V.M."/>
            <person name="Liu G."/>
            <person name="Beyhan S."/>
            <person name="Sundermann A.J."/>
            <person name="Mounaud S."/>
            <person name="Pasculle A.W."/>
            <person name="Nierman W.C."/>
            <person name="Driscoll E."/>
            <person name="Cumbie R."/>
            <person name="Clancy C.J."/>
            <person name="Dupont C.L."/>
        </authorList>
    </citation>
    <scope>NUCLEOTIDE SEQUENCE [LARGE SCALE GENOMIC DNA]</scope>
    <source>
        <strain evidence="1 2">GL24</strain>
    </source>
</reference>
<gene>
    <name evidence="1" type="ORF">G6F50_018657</name>
</gene>
<evidence type="ECO:0000313" key="2">
    <source>
        <dbReference type="Proteomes" id="UP000740926"/>
    </source>
</evidence>
<accession>A0A9P6XLM4</accession>
<organism evidence="1 2">
    <name type="scientific">Rhizopus delemar</name>
    <dbReference type="NCBI Taxonomy" id="936053"/>
    <lineage>
        <taxon>Eukaryota</taxon>
        <taxon>Fungi</taxon>
        <taxon>Fungi incertae sedis</taxon>
        <taxon>Mucoromycota</taxon>
        <taxon>Mucoromycotina</taxon>
        <taxon>Mucoromycetes</taxon>
        <taxon>Mucorales</taxon>
        <taxon>Mucorineae</taxon>
        <taxon>Rhizopodaceae</taxon>
        <taxon>Rhizopus</taxon>
    </lineage>
</organism>
<protein>
    <submittedName>
        <fullName evidence="1">Uncharacterized protein</fullName>
    </submittedName>
</protein>
<dbReference type="AlphaFoldDB" id="A0A9P6XLM4"/>
<proteinExistence type="predicted"/>
<dbReference type="EMBL" id="JAANIU010022125">
    <property type="protein sequence ID" value="KAG1522855.1"/>
    <property type="molecule type" value="Genomic_DNA"/>
</dbReference>
<keyword evidence="2" id="KW-1185">Reference proteome</keyword>
<evidence type="ECO:0000313" key="1">
    <source>
        <dbReference type="EMBL" id="KAG1522855.1"/>
    </source>
</evidence>
<comment type="caution">
    <text evidence="1">The sequence shown here is derived from an EMBL/GenBank/DDBJ whole genome shotgun (WGS) entry which is preliminary data.</text>
</comment>